<dbReference type="SUPFAM" id="SSF53098">
    <property type="entry name" value="Ribonuclease H-like"/>
    <property type="match status" value="1"/>
</dbReference>
<name>A0A6J4PMY1_9BACT</name>
<gene>
    <name evidence="2" type="ORF">AVDCRST_MAG74-2688</name>
</gene>
<evidence type="ECO:0000313" key="2">
    <source>
        <dbReference type="EMBL" id="CAA9417275.1"/>
    </source>
</evidence>
<feature type="domain" description="Transposase IS4-like" evidence="1">
    <location>
        <begin position="101"/>
        <end position="289"/>
    </location>
</feature>
<evidence type="ECO:0000259" key="1">
    <source>
        <dbReference type="Pfam" id="PF01609"/>
    </source>
</evidence>
<dbReference type="Pfam" id="PF01609">
    <property type="entry name" value="DDE_Tnp_1"/>
    <property type="match status" value="1"/>
</dbReference>
<dbReference type="InterPro" id="IPR012337">
    <property type="entry name" value="RNaseH-like_sf"/>
</dbReference>
<dbReference type="EMBL" id="CADCUR010000251">
    <property type="protein sequence ID" value="CAA9417275.1"/>
    <property type="molecule type" value="Genomic_DNA"/>
</dbReference>
<dbReference type="AlphaFoldDB" id="A0A6J4PMY1"/>
<sequence>MNLPKVNEEDYINFVIATPRQLTATEAERVQPDSQDAPAHDAFTRLLTRLEPDAETLWADSQTQIDLSNGLLVLDDSTLDKPYSRRNDLVYRHYSGKHGMVVSGINLITLLWTDGDRAVPCDYRIFDKDTDRKTKNDHFSEMIMKAHERGFSPSMVCFDSWYSSLDNLKLVRGLGWHFLTRLKGNRQVNPQGKGLKAVSELDLDEAGTLLWLKGFGEIKVFRLIDTNGNAEHWATNKIEMTDLERVKCASFSWQIEQFHRGIKQFCLIERAQCRRRRPWQNHINLCLRAFLRIESHCYRTGISWFEAKTSIIRAAVRAYLANPLYSLIPTA</sequence>
<proteinExistence type="predicted"/>
<protein>
    <submittedName>
        <fullName evidence="2">Mobile element protein</fullName>
    </submittedName>
</protein>
<dbReference type="GO" id="GO:0006313">
    <property type="term" value="P:DNA transposition"/>
    <property type="evidence" value="ECO:0007669"/>
    <property type="project" value="InterPro"/>
</dbReference>
<dbReference type="GO" id="GO:0003677">
    <property type="term" value="F:DNA binding"/>
    <property type="evidence" value="ECO:0007669"/>
    <property type="project" value="InterPro"/>
</dbReference>
<accession>A0A6J4PMY1</accession>
<dbReference type="GO" id="GO:0004803">
    <property type="term" value="F:transposase activity"/>
    <property type="evidence" value="ECO:0007669"/>
    <property type="project" value="InterPro"/>
</dbReference>
<dbReference type="InterPro" id="IPR002559">
    <property type="entry name" value="Transposase_11"/>
</dbReference>
<reference evidence="2" key="1">
    <citation type="submission" date="2020-02" db="EMBL/GenBank/DDBJ databases">
        <authorList>
            <person name="Meier V. D."/>
        </authorList>
    </citation>
    <scope>NUCLEOTIDE SEQUENCE</scope>
    <source>
        <strain evidence="2">AVDCRST_MAG74</strain>
    </source>
</reference>
<organism evidence="2">
    <name type="scientific">uncultured Pyrinomonadaceae bacterium</name>
    <dbReference type="NCBI Taxonomy" id="2283094"/>
    <lineage>
        <taxon>Bacteria</taxon>
        <taxon>Pseudomonadati</taxon>
        <taxon>Acidobacteriota</taxon>
        <taxon>Blastocatellia</taxon>
        <taxon>Blastocatellales</taxon>
        <taxon>Pyrinomonadaceae</taxon>
        <taxon>environmental samples</taxon>
    </lineage>
</organism>